<dbReference type="PANTHER" id="PTHR43792">
    <property type="entry name" value="GNAT FAMILY, PUTATIVE (AFU_ORTHOLOGUE AFUA_3G00765)-RELATED-RELATED"/>
    <property type="match status" value="1"/>
</dbReference>
<dbReference type="InterPro" id="IPR000182">
    <property type="entry name" value="GNAT_dom"/>
</dbReference>
<accession>A0A1Y0ILT6</accession>
<name>A0A1Y0ILT6_9BACL</name>
<protein>
    <submittedName>
        <fullName evidence="2">GNAT family N-acetyltransferase</fullName>
    </submittedName>
</protein>
<keyword evidence="3" id="KW-1185">Reference proteome</keyword>
<dbReference type="GO" id="GO:0016747">
    <property type="term" value="F:acyltransferase activity, transferring groups other than amino-acyl groups"/>
    <property type="evidence" value="ECO:0007669"/>
    <property type="project" value="InterPro"/>
</dbReference>
<evidence type="ECO:0000259" key="1">
    <source>
        <dbReference type="Pfam" id="PF13302"/>
    </source>
</evidence>
<dbReference type="InterPro" id="IPR051531">
    <property type="entry name" value="N-acetyltransferase"/>
</dbReference>
<keyword evidence="2" id="KW-0808">Transferase</keyword>
<dbReference type="Pfam" id="PF13302">
    <property type="entry name" value="Acetyltransf_3"/>
    <property type="match status" value="1"/>
</dbReference>
<dbReference type="EMBL" id="CP021434">
    <property type="protein sequence ID" value="ARU60786.1"/>
    <property type="molecule type" value="Genomic_DNA"/>
</dbReference>
<dbReference type="AlphaFoldDB" id="A0A1Y0ILT6"/>
<dbReference type="Gene3D" id="3.40.630.30">
    <property type="match status" value="1"/>
</dbReference>
<dbReference type="PANTHER" id="PTHR43792:SF1">
    <property type="entry name" value="N-ACETYLTRANSFERASE DOMAIN-CONTAINING PROTEIN"/>
    <property type="match status" value="1"/>
</dbReference>
<evidence type="ECO:0000313" key="2">
    <source>
        <dbReference type="EMBL" id="ARU60786.1"/>
    </source>
</evidence>
<proteinExistence type="predicted"/>
<dbReference type="KEGG" id="tum:CBW65_06540"/>
<gene>
    <name evidence="2" type="ORF">CBW65_06540</name>
</gene>
<organism evidence="2 3">
    <name type="scientific">Tumebacillus avium</name>
    <dbReference type="NCBI Taxonomy" id="1903704"/>
    <lineage>
        <taxon>Bacteria</taxon>
        <taxon>Bacillati</taxon>
        <taxon>Bacillota</taxon>
        <taxon>Bacilli</taxon>
        <taxon>Bacillales</taxon>
        <taxon>Alicyclobacillaceae</taxon>
        <taxon>Tumebacillus</taxon>
    </lineage>
</organism>
<dbReference type="InterPro" id="IPR016181">
    <property type="entry name" value="Acyl_CoA_acyltransferase"/>
</dbReference>
<dbReference type="SUPFAM" id="SSF55729">
    <property type="entry name" value="Acyl-CoA N-acyltransferases (Nat)"/>
    <property type="match status" value="1"/>
</dbReference>
<dbReference type="OrthoDB" id="9798081at2"/>
<sequence length="177" mass="20042">MNFEMASERLLFTKLDASDWELFRSIYTNPALLQHIQAPRSEEEIRNQFEKELTPWSPASSHWLTWTIREQASHQHVGVMGICSRDGEQPTAEVGFILLDTSAGKGYATEGLKQVIKFATDTFGFEKFTALCSEEHTASRNVLEKAGMTLDEILPENSEINGQLINDCFYSMMVGEK</sequence>
<dbReference type="Proteomes" id="UP000195437">
    <property type="component" value="Chromosome"/>
</dbReference>
<reference evidence="3" key="1">
    <citation type="submission" date="2017-05" db="EMBL/GenBank/DDBJ databases">
        <authorList>
            <person name="Sung H."/>
        </authorList>
    </citation>
    <scope>NUCLEOTIDE SEQUENCE [LARGE SCALE GENOMIC DNA]</scope>
    <source>
        <strain evidence="3">AR23208</strain>
    </source>
</reference>
<feature type="domain" description="N-acetyltransferase" evidence="1">
    <location>
        <begin position="9"/>
        <end position="149"/>
    </location>
</feature>
<dbReference type="RefSeq" id="WP_087456177.1">
    <property type="nucleotide sequence ID" value="NZ_CP021434.1"/>
</dbReference>
<evidence type="ECO:0000313" key="3">
    <source>
        <dbReference type="Proteomes" id="UP000195437"/>
    </source>
</evidence>